<comment type="catalytic activity">
    <reaction evidence="6 7">
        <text>tRNA(His) + L-histidine + ATP = L-histidyl-tRNA(His) + AMP + diphosphate + H(+)</text>
        <dbReference type="Rhea" id="RHEA:17313"/>
        <dbReference type="Rhea" id="RHEA-COMP:9665"/>
        <dbReference type="Rhea" id="RHEA-COMP:9689"/>
        <dbReference type="ChEBI" id="CHEBI:15378"/>
        <dbReference type="ChEBI" id="CHEBI:30616"/>
        <dbReference type="ChEBI" id="CHEBI:33019"/>
        <dbReference type="ChEBI" id="CHEBI:57595"/>
        <dbReference type="ChEBI" id="CHEBI:78442"/>
        <dbReference type="ChEBI" id="CHEBI:78527"/>
        <dbReference type="ChEBI" id="CHEBI:456215"/>
        <dbReference type="EC" id="6.1.1.21"/>
    </reaction>
</comment>
<keyword evidence="7" id="KW-0648">Protein biosynthesis</keyword>
<dbReference type="InterPro" id="IPR041715">
    <property type="entry name" value="HisRS-like_core"/>
</dbReference>
<keyword evidence="3 7" id="KW-0547">Nucleotide-binding</keyword>
<dbReference type="Pfam" id="PF13393">
    <property type="entry name" value="tRNA-synt_His"/>
    <property type="match status" value="2"/>
</dbReference>
<feature type="binding site" evidence="8">
    <location>
        <position position="131"/>
    </location>
    <ligand>
        <name>L-histidine</name>
        <dbReference type="ChEBI" id="CHEBI:57595"/>
    </ligand>
</feature>
<dbReference type="InterPro" id="IPR045864">
    <property type="entry name" value="aa-tRNA-synth_II/BPL/LPL"/>
</dbReference>
<dbReference type="InterPro" id="IPR036621">
    <property type="entry name" value="Anticodon-bd_dom_sf"/>
</dbReference>
<dbReference type="GO" id="GO:0006427">
    <property type="term" value="P:histidyl-tRNA aminoacylation"/>
    <property type="evidence" value="ECO:0007669"/>
    <property type="project" value="UniProtKB-UniRule"/>
</dbReference>
<comment type="subcellular location">
    <subcellularLocation>
        <location evidence="7">Cytoplasm</location>
    </subcellularLocation>
</comment>
<evidence type="ECO:0000256" key="4">
    <source>
        <dbReference type="ARBA" id="ARBA00022840"/>
    </source>
</evidence>
<keyword evidence="4 7" id="KW-0067">ATP-binding</keyword>
<evidence type="ECO:0000256" key="5">
    <source>
        <dbReference type="ARBA" id="ARBA00023146"/>
    </source>
</evidence>
<dbReference type="SUPFAM" id="SSF52954">
    <property type="entry name" value="Class II aaRS ABD-related"/>
    <property type="match status" value="1"/>
</dbReference>
<dbReference type="PANTHER" id="PTHR43707">
    <property type="entry name" value="HISTIDYL-TRNA SYNTHETASE"/>
    <property type="match status" value="1"/>
</dbReference>
<dbReference type="Gene3D" id="3.30.930.10">
    <property type="entry name" value="Bira Bifunctional Protein, Domain 2"/>
    <property type="match status" value="1"/>
</dbReference>
<dbReference type="InterPro" id="IPR006195">
    <property type="entry name" value="aa-tRNA-synth_II"/>
</dbReference>
<dbReference type="AlphaFoldDB" id="A0A934K2I8"/>
<dbReference type="GO" id="GO:0005737">
    <property type="term" value="C:cytoplasm"/>
    <property type="evidence" value="ECO:0007669"/>
    <property type="project" value="UniProtKB-SubCell"/>
</dbReference>
<feature type="binding site" evidence="8">
    <location>
        <position position="127"/>
    </location>
    <ligand>
        <name>L-histidine</name>
        <dbReference type="ChEBI" id="CHEBI:57595"/>
    </ligand>
</feature>
<evidence type="ECO:0000259" key="9">
    <source>
        <dbReference type="PROSITE" id="PS50862"/>
    </source>
</evidence>
<dbReference type="GO" id="GO:0005524">
    <property type="term" value="F:ATP binding"/>
    <property type="evidence" value="ECO:0007669"/>
    <property type="project" value="UniProtKB-UniRule"/>
</dbReference>
<dbReference type="EC" id="6.1.1.21" evidence="7"/>
<sequence length="423" mass="46431">MTPIAPPRGTKDLLPDEAPAWEWLHRAHAAVAARFGYQLIDTPIFESTELFARGVGSGTDIVDKEMYTFTDRGGRSVTLRPEGTAPVVRAVLGAHLDQRWRPVRVHYAMPMFRYDRPQAGRLRQHAQVGVEVIGERDPGCDAEVIEVAWRFIADLGIDGVSLQLNTLGDKDDRLGYRQSLLAYYTPLRDSLCEDCRRRLDVNPLRLLDCKKDAHHVENAPLLGDHLSAPSREHFAAVTGHLGDAEIPFTHNQRLVRGLDYYAHTAFEFWHTSLAGAQNALGGGGRYDGLAEQLGFAPTPGVGHALGVERLLTVAVDQGIAPRAGPPAQVVICTVGEESAATARTLARQLRDRTSVVSDVSDRRLDRKLRDAGRSDATLALLVGMDEGLVLRNLRTRQQQVTTSDRVLDAVSAELLAAAQDPRT</sequence>
<proteinExistence type="inferred from homology"/>
<name>A0A934K2I8_9BACT</name>
<evidence type="ECO:0000256" key="3">
    <source>
        <dbReference type="ARBA" id="ARBA00022741"/>
    </source>
</evidence>
<dbReference type="Proteomes" id="UP000606991">
    <property type="component" value="Unassembled WGS sequence"/>
</dbReference>
<dbReference type="SUPFAM" id="SSF55681">
    <property type="entry name" value="Class II aaRS and biotin synthetases"/>
    <property type="match status" value="1"/>
</dbReference>
<evidence type="ECO:0000256" key="7">
    <source>
        <dbReference type="HAMAP-Rule" id="MF_00127"/>
    </source>
</evidence>
<keyword evidence="5 7" id="KW-0030">Aminoacyl-tRNA synthetase</keyword>
<gene>
    <name evidence="7" type="primary">hisS</name>
    <name evidence="10" type="ORF">JF886_09215</name>
</gene>
<dbReference type="PANTHER" id="PTHR43707:SF1">
    <property type="entry name" value="HISTIDINE--TRNA LIGASE, MITOCHONDRIAL-RELATED"/>
    <property type="match status" value="1"/>
</dbReference>
<dbReference type="Pfam" id="PF03129">
    <property type="entry name" value="HGTP_anticodon"/>
    <property type="match status" value="1"/>
</dbReference>
<comment type="caution">
    <text evidence="10">The sequence shown here is derived from an EMBL/GenBank/DDBJ whole genome shotgun (WGS) entry which is preliminary data.</text>
</comment>
<dbReference type="NCBIfam" id="TIGR00442">
    <property type="entry name" value="hisS"/>
    <property type="match status" value="1"/>
</dbReference>
<reference evidence="10 11" key="1">
    <citation type="submission" date="2020-10" db="EMBL/GenBank/DDBJ databases">
        <title>Ca. Dormibacterota MAGs.</title>
        <authorList>
            <person name="Montgomery K."/>
        </authorList>
    </citation>
    <scope>NUCLEOTIDE SEQUENCE [LARGE SCALE GENOMIC DNA]</scope>
    <source>
        <strain evidence="10">SC8812_S17_18</strain>
    </source>
</reference>
<dbReference type="EMBL" id="JAEKNS010000097">
    <property type="protein sequence ID" value="MBJ7595021.1"/>
    <property type="molecule type" value="Genomic_DNA"/>
</dbReference>
<comment type="similarity">
    <text evidence="1 7">Belongs to the class-II aminoacyl-tRNA synthetase family.</text>
</comment>
<evidence type="ECO:0000256" key="6">
    <source>
        <dbReference type="ARBA" id="ARBA00047639"/>
    </source>
</evidence>
<accession>A0A934K2I8</accession>
<feature type="binding site" evidence="8">
    <location>
        <position position="256"/>
    </location>
    <ligand>
        <name>L-histidine</name>
        <dbReference type="ChEBI" id="CHEBI:57595"/>
    </ligand>
</feature>
<dbReference type="RefSeq" id="WP_337311749.1">
    <property type="nucleotide sequence ID" value="NZ_JAEKNS010000097.1"/>
</dbReference>
<keyword evidence="2 7" id="KW-0963">Cytoplasm</keyword>
<evidence type="ECO:0000256" key="2">
    <source>
        <dbReference type="ARBA" id="ARBA00022490"/>
    </source>
</evidence>
<keyword evidence="7 10" id="KW-0436">Ligase</keyword>
<dbReference type="HAMAP" id="MF_00127">
    <property type="entry name" value="His_tRNA_synth"/>
    <property type="match status" value="1"/>
</dbReference>
<evidence type="ECO:0000256" key="8">
    <source>
        <dbReference type="PIRSR" id="PIRSR001549-1"/>
    </source>
</evidence>
<dbReference type="CDD" id="cd00773">
    <property type="entry name" value="HisRS-like_core"/>
    <property type="match status" value="1"/>
</dbReference>
<feature type="domain" description="Aminoacyl-transfer RNA synthetases class-II family profile" evidence="9">
    <location>
        <begin position="33"/>
        <end position="325"/>
    </location>
</feature>
<dbReference type="PIRSF" id="PIRSF001549">
    <property type="entry name" value="His-tRNA_synth"/>
    <property type="match status" value="1"/>
</dbReference>
<protein>
    <recommendedName>
        <fullName evidence="7">Histidine--tRNA ligase</fullName>
        <ecNumber evidence="7">6.1.1.21</ecNumber>
    </recommendedName>
    <alternativeName>
        <fullName evidence="7">Histidyl-tRNA synthetase</fullName>
        <shortName evidence="7">HisRS</shortName>
    </alternativeName>
</protein>
<feature type="binding site" evidence="8">
    <location>
        <begin position="82"/>
        <end position="84"/>
    </location>
    <ligand>
        <name>L-histidine</name>
        <dbReference type="ChEBI" id="CHEBI:57595"/>
    </ligand>
</feature>
<dbReference type="PROSITE" id="PS50862">
    <property type="entry name" value="AA_TRNA_LIGASE_II"/>
    <property type="match status" value="1"/>
</dbReference>
<evidence type="ECO:0000313" key="11">
    <source>
        <dbReference type="Proteomes" id="UP000606991"/>
    </source>
</evidence>
<dbReference type="InterPro" id="IPR004516">
    <property type="entry name" value="HisRS/HisZ"/>
</dbReference>
<dbReference type="Gene3D" id="3.40.50.800">
    <property type="entry name" value="Anticodon-binding domain"/>
    <property type="match status" value="1"/>
</dbReference>
<dbReference type="InterPro" id="IPR004154">
    <property type="entry name" value="Anticodon-bd"/>
</dbReference>
<comment type="subunit">
    <text evidence="7">Homodimer.</text>
</comment>
<organism evidence="10 11">
    <name type="scientific">Candidatus Aeolococcus gillhamiae</name>
    <dbReference type="NCBI Taxonomy" id="3127015"/>
    <lineage>
        <taxon>Bacteria</taxon>
        <taxon>Bacillati</taxon>
        <taxon>Candidatus Dormiibacterota</taxon>
        <taxon>Candidatus Dormibacteria</taxon>
        <taxon>Candidatus Aeolococcales</taxon>
        <taxon>Candidatus Aeolococcaceae</taxon>
        <taxon>Candidatus Aeolococcus</taxon>
    </lineage>
</organism>
<evidence type="ECO:0000256" key="1">
    <source>
        <dbReference type="ARBA" id="ARBA00008226"/>
    </source>
</evidence>
<feature type="binding site" evidence="8">
    <location>
        <position position="113"/>
    </location>
    <ligand>
        <name>L-histidine</name>
        <dbReference type="ChEBI" id="CHEBI:57595"/>
    </ligand>
</feature>
<evidence type="ECO:0000313" key="10">
    <source>
        <dbReference type="EMBL" id="MBJ7595021.1"/>
    </source>
</evidence>
<dbReference type="GO" id="GO:0004821">
    <property type="term" value="F:histidine-tRNA ligase activity"/>
    <property type="evidence" value="ECO:0007669"/>
    <property type="project" value="UniProtKB-UniRule"/>
</dbReference>
<feature type="binding site" evidence="8">
    <location>
        <begin position="260"/>
        <end position="261"/>
    </location>
    <ligand>
        <name>L-histidine</name>
        <dbReference type="ChEBI" id="CHEBI:57595"/>
    </ligand>
</feature>
<dbReference type="InterPro" id="IPR015807">
    <property type="entry name" value="His-tRNA-ligase"/>
</dbReference>